<dbReference type="AlphaFoldDB" id="A0AA41Y6F9"/>
<evidence type="ECO:0000313" key="3">
    <source>
        <dbReference type="EMBL" id="MCW0484289.1"/>
    </source>
</evidence>
<dbReference type="NCBIfam" id="TIGR04183">
    <property type="entry name" value="Por_Secre_tail"/>
    <property type="match status" value="1"/>
</dbReference>
<dbReference type="InterPro" id="IPR011047">
    <property type="entry name" value="Quinoprotein_ADH-like_sf"/>
</dbReference>
<dbReference type="RefSeq" id="WP_282592882.1">
    <property type="nucleotide sequence ID" value="NZ_JAPAAF010000033.1"/>
</dbReference>
<keyword evidence="1" id="KW-0732">Signal</keyword>
<feature type="chain" id="PRO_5041449587" evidence="1">
    <location>
        <begin position="18"/>
        <end position="366"/>
    </location>
</feature>
<dbReference type="InterPro" id="IPR026444">
    <property type="entry name" value="Secre_tail"/>
</dbReference>
<sequence length="366" mass="39836">MKQIVFFLLISVAPFLATGQQLSLVTALSGTVNETSGLLYLDQRIVTHNDSGGEAALYEIDSATGNVLRKVTVANASIVDWEAICADDTYLYIGDFGNNSGSRTNLKIYRVELSDYLETENDVVTAQSISFSYADQTDFTATSYSTNFDAEAFVAVGNQLYVFTKNWGDGKTNIYPVPKAPGTYQVQKSGSINVQGLVADAAYDPENNTLLLVGYTLLSPFMVGISGFSGANFSDGAISRRQLSTVNSYSWQYEGLALIGQSQYYLTAEENGQRQSALYQLTPDIFTGDESQQVLPGVMYPNPTSGILHIDQQGFALAEIYDLKGSLLKTFTTTDANLTELSQGLYVIVLKNSAGDRICAHRLVVR</sequence>
<evidence type="ECO:0000256" key="1">
    <source>
        <dbReference type="SAM" id="SignalP"/>
    </source>
</evidence>
<protein>
    <submittedName>
        <fullName evidence="3">T9SS type A sorting domain-containing protein</fullName>
    </submittedName>
</protein>
<gene>
    <name evidence="3" type="ORF">N2K84_16230</name>
</gene>
<proteinExistence type="predicted"/>
<dbReference type="EMBL" id="JAPAAF010000033">
    <property type="protein sequence ID" value="MCW0484289.1"/>
    <property type="molecule type" value="Genomic_DNA"/>
</dbReference>
<keyword evidence="4" id="KW-1185">Reference proteome</keyword>
<reference evidence="3" key="1">
    <citation type="submission" date="2022-10" db="EMBL/GenBank/DDBJ databases">
        <title>Gaoshiqiia sediminis gen. nov., sp. nov., isolated from coastal sediment.</title>
        <authorList>
            <person name="Yu W.X."/>
            <person name="Mu D.S."/>
            <person name="Du J.Z."/>
            <person name="Liang Y.Q."/>
        </authorList>
    </citation>
    <scope>NUCLEOTIDE SEQUENCE</scope>
    <source>
        <strain evidence="3">A06</strain>
    </source>
</reference>
<dbReference type="Proteomes" id="UP001163821">
    <property type="component" value="Unassembled WGS sequence"/>
</dbReference>
<comment type="caution">
    <text evidence="3">The sequence shown here is derived from an EMBL/GenBank/DDBJ whole genome shotgun (WGS) entry which is preliminary data.</text>
</comment>
<name>A0AA41Y6F9_9BACT</name>
<accession>A0AA41Y6F9</accession>
<evidence type="ECO:0000259" key="2">
    <source>
        <dbReference type="Pfam" id="PF18962"/>
    </source>
</evidence>
<feature type="signal peptide" evidence="1">
    <location>
        <begin position="1"/>
        <end position="17"/>
    </location>
</feature>
<feature type="domain" description="Secretion system C-terminal sorting" evidence="2">
    <location>
        <begin position="299"/>
        <end position="356"/>
    </location>
</feature>
<dbReference type="SUPFAM" id="SSF50998">
    <property type="entry name" value="Quinoprotein alcohol dehydrogenase-like"/>
    <property type="match status" value="1"/>
</dbReference>
<dbReference type="Pfam" id="PF18962">
    <property type="entry name" value="Por_Secre_tail"/>
    <property type="match status" value="1"/>
</dbReference>
<evidence type="ECO:0000313" key="4">
    <source>
        <dbReference type="Proteomes" id="UP001163821"/>
    </source>
</evidence>
<organism evidence="3 4">
    <name type="scientific">Gaoshiqia sediminis</name>
    <dbReference type="NCBI Taxonomy" id="2986998"/>
    <lineage>
        <taxon>Bacteria</taxon>
        <taxon>Pseudomonadati</taxon>
        <taxon>Bacteroidota</taxon>
        <taxon>Bacteroidia</taxon>
        <taxon>Marinilabiliales</taxon>
        <taxon>Prolixibacteraceae</taxon>
        <taxon>Gaoshiqia</taxon>
    </lineage>
</organism>